<accession>A0A934PQ50</accession>
<organism evidence="2 3">
    <name type="scientific">Flavobacterium agrisoli</name>
    <dbReference type="NCBI Taxonomy" id="2793066"/>
    <lineage>
        <taxon>Bacteria</taxon>
        <taxon>Pseudomonadati</taxon>
        <taxon>Bacteroidota</taxon>
        <taxon>Flavobacteriia</taxon>
        <taxon>Flavobacteriales</taxon>
        <taxon>Flavobacteriaceae</taxon>
        <taxon>Flavobacterium</taxon>
    </lineage>
</organism>
<reference evidence="2" key="1">
    <citation type="submission" date="2020-12" db="EMBL/GenBank/DDBJ databases">
        <title>Bacterial novel species Flavobacterium sp. SE-1-e isolated from soil.</title>
        <authorList>
            <person name="Jung H.-Y."/>
        </authorList>
    </citation>
    <scope>NUCLEOTIDE SEQUENCE</scope>
    <source>
        <strain evidence="2">SE-1-e</strain>
    </source>
</reference>
<evidence type="ECO:0000259" key="1">
    <source>
        <dbReference type="Pfam" id="PF04230"/>
    </source>
</evidence>
<protein>
    <submittedName>
        <fullName evidence="2">Polysaccharide pyruvyl transferase family protein</fullName>
    </submittedName>
</protein>
<proteinExistence type="predicted"/>
<dbReference type="EMBL" id="JAEHFV010000010">
    <property type="protein sequence ID" value="MBK0371290.1"/>
    <property type="molecule type" value="Genomic_DNA"/>
</dbReference>
<dbReference type="Pfam" id="PF04230">
    <property type="entry name" value="PS_pyruv_trans"/>
    <property type="match status" value="1"/>
</dbReference>
<evidence type="ECO:0000313" key="3">
    <source>
        <dbReference type="Proteomes" id="UP000609172"/>
    </source>
</evidence>
<name>A0A934PQ50_9FLAO</name>
<sequence length="328" mass="38343">MIKLNCNKTEILKLQEIIEGKLSPLIDNDFVLLDIPNHRNVGDSLIWKGELEYFKRLKYSCLKQFNRYTFNESSIQSSNTVILLHGGGNFGDIYSSSQSFKKKVVENFPDNKIIIMPQTIFYENEKNKVNDFAIFNKHKNLYICVRDKISYDIISQMFDNDRILLLPDMAFFINLDEFIVNEKSNKSLFLNRTDGEKVDNKYSDVFIDKEVDVLDWPTYNSSNKRLNVLSNYVEALDGKICNILKYIPIVNLCIHPSYGFKNRRGMDKHVETGINFINKYDIIYTTRLHGMILSVLLNKEVIILDNSYGKNRGFYDAWLKNFNNLKLL</sequence>
<evidence type="ECO:0000313" key="2">
    <source>
        <dbReference type="EMBL" id="MBK0371290.1"/>
    </source>
</evidence>
<comment type="caution">
    <text evidence="2">The sequence shown here is derived from an EMBL/GenBank/DDBJ whole genome shotgun (WGS) entry which is preliminary data.</text>
</comment>
<dbReference type="AlphaFoldDB" id="A0A934PQ50"/>
<keyword evidence="3" id="KW-1185">Reference proteome</keyword>
<feature type="domain" description="Polysaccharide pyruvyl transferase" evidence="1">
    <location>
        <begin position="40"/>
        <end position="308"/>
    </location>
</feature>
<gene>
    <name evidence="2" type="ORF">I5M07_15790</name>
</gene>
<dbReference type="Proteomes" id="UP000609172">
    <property type="component" value="Unassembled WGS sequence"/>
</dbReference>
<dbReference type="RefSeq" id="WP_200107416.1">
    <property type="nucleotide sequence ID" value="NZ_JAEHFV010000010.1"/>
</dbReference>
<keyword evidence="2" id="KW-0808">Transferase</keyword>
<dbReference type="GO" id="GO:0016740">
    <property type="term" value="F:transferase activity"/>
    <property type="evidence" value="ECO:0007669"/>
    <property type="project" value="UniProtKB-KW"/>
</dbReference>
<dbReference type="InterPro" id="IPR007345">
    <property type="entry name" value="Polysacch_pyruvyl_Trfase"/>
</dbReference>